<feature type="region of interest" description="Disordered" evidence="1">
    <location>
        <begin position="38"/>
        <end position="73"/>
    </location>
</feature>
<evidence type="ECO:0000313" key="3">
    <source>
        <dbReference type="Proteomes" id="UP000309734"/>
    </source>
</evidence>
<feature type="region of interest" description="Disordered" evidence="1">
    <location>
        <begin position="144"/>
        <end position="200"/>
    </location>
</feature>
<feature type="compositionally biased region" description="Polar residues" evidence="1">
    <location>
        <begin position="38"/>
        <end position="47"/>
    </location>
</feature>
<dbReference type="Proteomes" id="UP000309734">
    <property type="component" value="Unassembled WGS sequence"/>
</dbReference>
<name>A0A4S9VX86_AURPU</name>
<accession>A0A4S9VX86</accession>
<evidence type="ECO:0000313" key="2">
    <source>
        <dbReference type="EMBL" id="THZ56735.1"/>
    </source>
</evidence>
<proteinExistence type="predicted"/>
<evidence type="ECO:0000256" key="1">
    <source>
        <dbReference type="SAM" id="MobiDB-lite"/>
    </source>
</evidence>
<feature type="compositionally biased region" description="Polar residues" evidence="1">
    <location>
        <begin position="186"/>
        <end position="197"/>
    </location>
</feature>
<protein>
    <submittedName>
        <fullName evidence="2">Uncharacterized protein</fullName>
    </submittedName>
</protein>
<dbReference type="AlphaFoldDB" id="A0A4S9VX86"/>
<comment type="caution">
    <text evidence="2">The sequence shown here is derived from an EMBL/GenBank/DDBJ whole genome shotgun (WGS) entry which is preliminary data.</text>
</comment>
<sequence>MASSSLAFSGAVSSEIAASSTYRLAMSTQASRHLYNYRLNTPEPQQSHHGKSTRATQKHSSTHQSAYTQNHRASRQLTTAIAPPRRHPGVELPEASASQHQAMYLEYLDLVAAGKITDPASPPDYQNYGIRDGEEEVPEFAPPSYEQVLGENGGYEDINRGSRSSRGRDEERRRRRRRRGVVFRPTQPTHTKPATQPSPAPAIQELQLIRIATPIPTTLPLRPKSVNFFSRLGDKFRVSRAG</sequence>
<feature type="compositionally biased region" description="Basic residues" evidence="1">
    <location>
        <begin position="48"/>
        <end position="61"/>
    </location>
</feature>
<feature type="compositionally biased region" description="Polar residues" evidence="1">
    <location>
        <begin position="62"/>
        <end position="73"/>
    </location>
</feature>
<organism evidence="2 3">
    <name type="scientific">Aureobasidium pullulans</name>
    <name type="common">Black yeast</name>
    <name type="synonym">Pullularia pullulans</name>
    <dbReference type="NCBI Taxonomy" id="5580"/>
    <lineage>
        <taxon>Eukaryota</taxon>
        <taxon>Fungi</taxon>
        <taxon>Dikarya</taxon>
        <taxon>Ascomycota</taxon>
        <taxon>Pezizomycotina</taxon>
        <taxon>Dothideomycetes</taxon>
        <taxon>Dothideomycetidae</taxon>
        <taxon>Dothideales</taxon>
        <taxon>Saccotheciaceae</taxon>
        <taxon>Aureobasidium</taxon>
    </lineage>
</organism>
<gene>
    <name evidence="2" type="ORF">D6C85_10556</name>
</gene>
<reference evidence="2 3" key="1">
    <citation type="submission" date="2018-10" db="EMBL/GenBank/DDBJ databases">
        <title>Fifty Aureobasidium pullulans genomes reveal a recombining polyextremotolerant generalist.</title>
        <authorList>
            <person name="Gostincar C."/>
            <person name="Turk M."/>
            <person name="Zajc J."/>
            <person name="Gunde-Cimerman N."/>
        </authorList>
    </citation>
    <scope>NUCLEOTIDE SEQUENCE [LARGE SCALE GENOMIC DNA]</scope>
    <source>
        <strain evidence="2 3">EXF-3519</strain>
    </source>
</reference>
<dbReference type="EMBL" id="QZBS01000817">
    <property type="protein sequence ID" value="THZ56735.1"/>
    <property type="molecule type" value="Genomic_DNA"/>
</dbReference>